<dbReference type="EMBL" id="BMVF01000025">
    <property type="protein sequence ID" value="GHD96071.1"/>
    <property type="molecule type" value="Genomic_DNA"/>
</dbReference>
<name>A0A918Y9N8_9ACTN</name>
<accession>A0A918Y9N8</accession>
<reference evidence="2" key="2">
    <citation type="submission" date="2020-09" db="EMBL/GenBank/DDBJ databases">
        <authorList>
            <person name="Sun Q."/>
            <person name="Ohkuma M."/>
        </authorList>
    </citation>
    <scope>NUCLEOTIDE SEQUENCE</scope>
    <source>
        <strain evidence="2">JCM 4654</strain>
    </source>
</reference>
<protein>
    <submittedName>
        <fullName evidence="2">Uncharacterized protein</fullName>
    </submittedName>
</protein>
<feature type="compositionally biased region" description="Basic residues" evidence="1">
    <location>
        <begin position="57"/>
        <end position="73"/>
    </location>
</feature>
<organism evidence="2 3">
    <name type="scientific">Streptomyces naganishii JCM 4654</name>
    <dbReference type="NCBI Taxonomy" id="1306179"/>
    <lineage>
        <taxon>Bacteria</taxon>
        <taxon>Bacillati</taxon>
        <taxon>Actinomycetota</taxon>
        <taxon>Actinomycetes</taxon>
        <taxon>Kitasatosporales</taxon>
        <taxon>Streptomycetaceae</taxon>
        <taxon>Streptomyces</taxon>
    </lineage>
</organism>
<evidence type="ECO:0000313" key="3">
    <source>
        <dbReference type="Proteomes" id="UP000608955"/>
    </source>
</evidence>
<sequence length="73" mass="8176">MRWALSQNITGDLSFPAERWNGPSQAMVDEARWNTARACCTTTLSSLKTACGDGRSRSHPPRRRAGRASRTRR</sequence>
<gene>
    <name evidence="2" type="ORF">GCM10010508_63370</name>
</gene>
<comment type="caution">
    <text evidence="2">The sequence shown here is derived from an EMBL/GenBank/DDBJ whole genome shotgun (WGS) entry which is preliminary data.</text>
</comment>
<evidence type="ECO:0000313" key="2">
    <source>
        <dbReference type="EMBL" id="GHD96071.1"/>
    </source>
</evidence>
<proteinExistence type="predicted"/>
<feature type="region of interest" description="Disordered" evidence="1">
    <location>
        <begin position="48"/>
        <end position="73"/>
    </location>
</feature>
<reference evidence="2" key="1">
    <citation type="journal article" date="2014" name="Int. J. Syst. Evol. Microbiol.">
        <title>Complete genome sequence of Corynebacterium casei LMG S-19264T (=DSM 44701T), isolated from a smear-ripened cheese.</title>
        <authorList>
            <consortium name="US DOE Joint Genome Institute (JGI-PGF)"/>
            <person name="Walter F."/>
            <person name="Albersmeier A."/>
            <person name="Kalinowski J."/>
            <person name="Ruckert C."/>
        </authorList>
    </citation>
    <scope>NUCLEOTIDE SEQUENCE</scope>
    <source>
        <strain evidence="2">JCM 4654</strain>
    </source>
</reference>
<dbReference type="Proteomes" id="UP000608955">
    <property type="component" value="Unassembled WGS sequence"/>
</dbReference>
<dbReference type="AlphaFoldDB" id="A0A918Y9N8"/>
<evidence type="ECO:0000256" key="1">
    <source>
        <dbReference type="SAM" id="MobiDB-lite"/>
    </source>
</evidence>
<keyword evidence="3" id="KW-1185">Reference proteome</keyword>